<comment type="subcellular location">
    <subcellularLocation>
        <location evidence="1 7">Cell membrane</location>
        <topology evidence="1 7">Multi-pass membrane protein</topology>
    </subcellularLocation>
</comment>
<proteinExistence type="inferred from homology"/>
<protein>
    <submittedName>
        <fullName evidence="9">Carbohydrate ABC transporter permease</fullName>
    </submittedName>
</protein>
<dbReference type="InterPro" id="IPR035906">
    <property type="entry name" value="MetI-like_sf"/>
</dbReference>
<evidence type="ECO:0000256" key="3">
    <source>
        <dbReference type="ARBA" id="ARBA00022475"/>
    </source>
</evidence>
<feature type="transmembrane region" description="Helical" evidence="7">
    <location>
        <begin position="188"/>
        <end position="213"/>
    </location>
</feature>
<feature type="transmembrane region" description="Helical" evidence="7">
    <location>
        <begin position="82"/>
        <end position="103"/>
    </location>
</feature>
<keyword evidence="10" id="KW-1185">Reference proteome</keyword>
<keyword evidence="2 7" id="KW-0813">Transport</keyword>
<comment type="similarity">
    <text evidence="7">Belongs to the binding-protein-dependent transport system permease family.</text>
</comment>
<keyword evidence="6 7" id="KW-0472">Membrane</keyword>
<keyword evidence="3" id="KW-1003">Cell membrane</keyword>
<dbReference type="GO" id="GO:0005886">
    <property type="term" value="C:plasma membrane"/>
    <property type="evidence" value="ECO:0007669"/>
    <property type="project" value="UniProtKB-SubCell"/>
</dbReference>
<keyword evidence="4 7" id="KW-0812">Transmembrane</keyword>
<organism evidence="9 10">
    <name type="scientific">Paenibacillus piri</name>
    <dbReference type="NCBI Taxonomy" id="2547395"/>
    <lineage>
        <taxon>Bacteria</taxon>
        <taxon>Bacillati</taxon>
        <taxon>Bacillota</taxon>
        <taxon>Bacilli</taxon>
        <taxon>Bacillales</taxon>
        <taxon>Paenibacillaceae</taxon>
        <taxon>Paenibacillus</taxon>
    </lineage>
</organism>
<evidence type="ECO:0000256" key="7">
    <source>
        <dbReference type="RuleBase" id="RU363032"/>
    </source>
</evidence>
<comment type="caution">
    <text evidence="9">The sequence shown here is derived from an EMBL/GenBank/DDBJ whole genome shotgun (WGS) entry which is preliminary data.</text>
</comment>
<evidence type="ECO:0000256" key="2">
    <source>
        <dbReference type="ARBA" id="ARBA00022448"/>
    </source>
</evidence>
<feature type="transmembrane region" description="Helical" evidence="7">
    <location>
        <begin position="147"/>
        <end position="167"/>
    </location>
</feature>
<gene>
    <name evidence="9" type="ORF">E1757_21475</name>
</gene>
<dbReference type="EMBL" id="SMRT01000011">
    <property type="protein sequence ID" value="TDF95222.1"/>
    <property type="molecule type" value="Genomic_DNA"/>
</dbReference>
<dbReference type="InterPro" id="IPR000515">
    <property type="entry name" value="MetI-like"/>
</dbReference>
<feature type="transmembrane region" description="Helical" evidence="7">
    <location>
        <begin position="115"/>
        <end position="135"/>
    </location>
</feature>
<dbReference type="Proteomes" id="UP000295636">
    <property type="component" value="Unassembled WGS sequence"/>
</dbReference>
<evidence type="ECO:0000256" key="1">
    <source>
        <dbReference type="ARBA" id="ARBA00004651"/>
    </source>
</evidence>
<accession>A0A4R5KJB6</accession>
<feature type="domain" description="ABC transmembrane type-1" evidence="8">
    <location>
        <begin position="78"/>
        <end position="267"/>
    </location>
</feature>
<evidence type="ECO:0000256" key="4">
    <source>
        <dbReference type="ARBA" id="ARBA00022692"/>
    </source>
</evidence>
<evidence type="ECO:0000259" key="8">
    <source>
        <dbReference type="PROSITE" id="PS50928"/>
    </source>
</evidence>
<dbReference type="GO" id="GO:0055085">
    <property type="term" value="P:transmembrane transport"/>
    <property type="evidence" value="ECO:0007669"/>
    <property type="project" value="InterPro"/>
</dbReference>
<dbReference type="AlphaFoldDB" id="A0A4R5KJB6"/>
<evidence type="ECO:0000256" key="5">
    <source>
        <dbReference type="ARBA" id="ARBA00022989"/>
    </source>
</evidence>
<keyword evidence="5 7" id="KW-1133">Transmembrane helix</keyword>
<name>A0A4R5KJB6_9BACL</name>
<feature type="transmembrane region" description="Helical" evidence="7">
    <location>
        <begin position="233"/>
        <end position="266"/>
    </location>
</feature>
<dbReference type="PROSITE" id="PS50928">
    <property type="entry name" value="ABC_TM1"/>
    <property type="match status" value="1"/>
</dbReference>
<dbReference type="Gene3D" id="1.10.3720.10">
    <property type="entry name" value="MetI-like"/>
    <property type="match status" value="1"/>
</dbReference>
<feature type="transmembrane region" description="Helical" evidence="7">
    <location>
        <begin position="21"/>
        <end position="43"/>
    </location>
</feature>
<evidence type="ECO:0000313" key="9">
    <source>
        <dbReference type="EMBL" id="TDF95222.1"/>
    </source>
</evidence>
<dbReference type="Pfam" id="PF00528">
    <property type="entry name" value="BPD_transp_1"/>
    <property type="match status" value="1"/>
</dbReference>
<evidence type="ECO:0000256" key="6">
    <source>
        <dbReference type="ARBA" id="ARBA00023136"/>
    </source>
</evidence>
<sequence length="282" mass="32216">MVRQARSVRRPGRRRFPVVKELLMWLLALLILIPLFLVAINSLKTEAEADLMNLELPKQFMFDNYANVIKTGKMVQAYRNSLIISAGSTLVTSLFSAMGAFVLSRRRTKLNRLIYYYFIIGLIAPVNFIATIKVMQMTQLFNTFHGIILLYSALMIPFTVFLFYGFIQSVPKELDESAMMDGCRSLQLFFRIIFPLLLPVTITCVLINFMNAWNEFILPLYVFNKSDYYPVTLAVYSFYGTFISSWNLVCATIVLTTLPIVLVYIFGQRYLISGMTAGAVKG</sequence>
<dbReference type="PANTHER" id="PTHR43744:SF8">
    <property type="entry name" value="SN-GLYCEROL-3-PHOSPHATE TRANSPORT SYSTEM PERMEASE PROTEIN UGPE"/>
    <property type="match status" value="1"/>
</dbReference>
<evidence type="ECO:0000313" key="10">
    <source>
        <dbReference type="Proteomes" id="UP000295636"/>
    </source>
</evidence>
<dbReference type="OrthoDB" id="153186at2"/>
<dbReference type="CDD" id="cd06261">
    <property type="entry name" value="TM_PBP2"/>
    <property type="match status" value="1"/>
</dbReference>
<dbReference type="SUPFAM" id="SSF161098">
    <property type="entry name" value="MetI-like"/>
    <property type="match status" value="1"/>
</dbReference>
<dbReference type="PANTHER" id="PTHR43744">
    <property type="entry name" value="ABC TRANSPORTER PERMEASE PROTEIN MG189-RELATED-RELATED"/>
    <property type="match status" value="1"/>
</dbReference>
<reference evidence="9 10" key="1">
    <citation type="submission" date="2019-03" db="EMBL/GenBank/DDBJ databases">
        <title>This is whole genome sequence of Paenibacillus sp MS74 strain.</title>
        <authorList>
            <person name="Trinh H.N."/>
        </authorList>
    </citation>
    <scope>NUCLEOTIDE SEQUENCE [LARGE SCALE GENOMIC DNA]</scope>
    <source>
        <strain evidence="9 10">MS74</strain>
    </source>
</reference>